<dbReference type="STRING" id="1454201.NMS_0585"/>
<keyword evidence="6" id="KW-0851">Voltage-gated channel</keyword>
<dbReference type="PANTHER" id="PTHR11537">
    <property type="entry name" value="VOLTAGE-GATED POTASSIUM CHANNEL"/>
    <property type="match status" value="1"/>
</dbReference>
<evidence type="ECO:0000259" key="13">
    <source>
        <dbReference type="Pfam" id="PF00520"/>
    </source>
</evidence>
<dbReference type="KEGG" id="nmf:NMS_0585"/>
<keyword evidence="5" id="KW-0631">Potassium channel</keyword>
<feature type="transmembrane region" description="Helical" evidence="12">
    <location>
        <begin position="147"/>
        <end position="168"/>
    </location>
</feature>
<evidence type="ECO:0000256" key="7">
    <source>
        <dbReference type="ARBA" id="ARBA00022958"/>
    </source>
</evidence>
<organism evidence="14 15">
    <name type="scientific">Nonlabens marinus S1-08</name>
    <dbReference type="NCBI Taxonomy" id="1454201"/>
    <lineage>
        <taxon>Bacteria</taxon>
        <taxon>Pseudomonadati</taxon>
        <taxon>Bacteroidota</taxon>
        <taxon>Flavobacteriia</taxon>
        <taxon>Flavobacteriales</taxon>
        <taxon>Flavobacteriaceae</taxon>
        <taxon>Nonlabens</taxon>
    </lineage>
</organism>
<dbReference type="AlphaFoldDB" id="W8VNQ4"/>
<keyword evidence="3" id="KW-0633">Potassium transport</keyword>
<dbReference type="HOGENOM" id="CLU_011722_1_1_10"/>
<proteinExistence type="predicted"/>
<feature type="transmembrane region" description="Helical" evidence="12">
    <location>
        <begin position="12"/>
        <end position="31"/>
    </location>
</feature>
<keyword evidence="2" id="KW-0813">Transport</keyword>
<dbReference type="Gene3D" id="1.20.120.350">
    <property type="entry name" value="Voltage-gated potassium channels. Chain C"/>
    <property type="match status" value="1"/>
</dbReference>
<evidence type="ECO:0000256" key="9">
    <source>
        <dbReference type="ARBA" id="ARBA00023065"/>
    </source>
</evidence>
<dbReference type="Proteomes" id="UP000031760">
    <property type="component" value="Chromosome"/>
</dbReference>
<evidence type="ECO:0000256" key="8">
    <source>
        <dbReference type="ARBA" id="ARBA00022989"/>
    </source>
</evidence>
<dbReference type="PANTHER" id="PTHR11537:SF254">
    <property type="entry name" value="POTASSIUM VOLTAGE-GATED CHANNEL PROTEIN SHAB"/>
    <property type="match status" value="1"/>
</dbReference>
<keyword evidence="11" id="KW-0407">Ion channel</keyword>
<accession>W8VNQ4</accession>
<evidence type="ECO:0000256" key="12">
    <source>
        <dbReference type="SAM" id="Phobius"/>
    </source>
</evidence>
<feature type="domain" description="Ion transport" evidence="13">
    <location>
        <begin position="16"/>
        <end position="238"/>
    </location>
</feature>
<keyword evidence="10 12" id="KW-0472">Membrane</keyword>
<keyword evidence="4 12" id="KW-0812">Transmembrane</keyword>
<dbReference type="EMBL" id="AP014548">
    <property type="protein sequence ID" value="BAO54594.1"/>
    <property type="molecule type" value="Genomic_DNA"/>
</dbReference>
<keyword evidence="15" id="KW-1185">Reference proteome</keyword>
<dbReference type="FunFam" id="1.10.287.70:FF:000028">
    <property type="entry name" value="potassium voltage-gated channel subfamily D member 3"/>
    <property type="match status" value="1"/>
</dbReference>
<evidence type="ECO:0000313" key="15">
    <source>
        <dbReference type="Proteomes" id="UP000031760"/>
    </source>
</evidence>
<name>W8VNQ4_9FLAO</name>
<dbReference type="GO" id="GO:0008076">
    <property type="term" value="C:voltage-gated potassium channel complex"/>
    <property type="evidence" value="ECO:0007669"/>
    <property type="project" value="InterPro"/>
</dbReference>
<comment type="subcellular location">
    <subcellularLocation>
        <location evidence="1">Membrane</location>
        <topology evidence="1">Multi-pass membrane protein</topology>
    </subcellularLocation>
</comment>
<dbReference type="OrthoDB" id="9799090at2"/>
<evidence type="ECO:0000256" key="1">
    <source>
        <dbReference type="ARBA" id="ARBA00004141"/>
    </source>
</evidence>
<sequence>MKQKLYDILHSGPVSKFIYWLIIVNVLSIILESYADFKAAYGWYLYVFEVFSVVIFTIEYVIRLYTAPLEFKVNSKIKSRWKFASSGYGIIDLIAILPFYLPFLFAVDLRILRVLRLIRLLRIFKLGRHSKALRSILDVLKETRSELSISFFVAFILLLLSSTLMYYIEHEVQPESFASIGHSFWWAIATLTTVGYGDVYPVTAAGKILGGITAIIGIGFLALPTGIISSAFIEKVKETKENKSCACPNCGHEIKENN</sequence>
<reference evidence="14 15" key="1">
    <citation type="journal article" date="2014" name="Proc. Natl. Acad. Sci. U.S.A.">
        <title>Functional characterization of flavobacteria rhodopsins reveals a unique class of light-driven chloride pump in bacteria.</title>
        <authorList>
            <person name="Yoshizawa S."/>
            <person name="Kumagai Y."/>
            <person name="Kim H."/>
            <person name="Ogura Y."/>
            <person name="Hayashi T."/>
            <person name="Iwasaki W."/>
            <person name="DeLong E.F."/>
            <person name="Kogure K."/>
        </authorList>
    </citation>
    <scope>NUCLEOTIDE SEQUENCE [LARGE SCALE GENOMIC DNA]</scope>
    <source>
        <strain evidence="14 15">S1-08</strain>
    </source>
</reference>
<dbReference type="InterPro" id="IPR027359">
    <property type="entry name" value="Volt_channel_dom_sf"/>
</dbReference>
<feature type="transmembrane region" description="Helical" evidence="12">
    <location>
        <begin position="83"/>
        <end position="107"/>
    </location>
</feature>
<dbReference type="SUPFAM" id="SSF81324">
    <property type="entry name" value="Voltage-gated potassium channels"/>
    <property type="match status" value="1"/>
</dbReference>
<keyword evidence="8 12" id="KW-1133">Transmembrane helix</keyword>
<keyword evidence="7" id="KW-0630">Potassium</keyword>
<dbReference type="Pfam" id="PF00520">
    <property type="entry name" value="Ion_trans"/>
    <property type="match status" value="1"/>
</dbReference>
<evidence type="ECO:0000256" key="4">
    <source>
        <dbReference type="ARBA" id="ARBA00022692"/>
    </source>
</evidence>
<feature type="transmembrane region" description="Helical" evidence="12">
    <location>
        <begin position="177"/>
        <end position="196"/>
    </location>
</feature>
<keyword evidence="9" id="KW-0406">Ion transport</keyword>
<feature type="transmembrane region" description="Helical" evidence="12">
    <location>
        <begin position="208"/>
        <end position="233"/>
    </location>
</feature>
<evidence type="ECO:0000313" key="14">
    <source>
        <dbReference type="EMBL" id="BAO54594.1"/>
    </source>
</evidence>
<evidence type="ECO:0000256" key="6">
    <source>
        <dbReference type="ARBA" id="ARBA00022882"/>
    </source>
</evidence>
<gene>
    <name evidence="14" type="ORF">NMS_0585</name>
</gene>
<evidence type="ECO:0000256" key="5">
    <source>
        <dbReference type="ARBA" id="ARBA00022826"/>
    </source>
</evidence>
<dbReference type="GO" id="GO:0001508">
    <property type="term" value="P:action potential"/>
    <property type="evidence" value="ECO:0007669"/>
    <property type="project" value="TreeGrafter"/>
</dbReference>
<evidence type="ECO:0000256" key="11">
    <source>
        <dbReference type="ARBA" id="ARBA00023303"/>
    </source>
</evidence>
<dbReference type="Gene3D" id="1.10.287.70">
    <property type="match status" value="1"/>
</dbReference>
<protein>
    <submittedName>
        <fullName evidence="14">Potassium voltage-gated channel subfamily KQT</fullName>
    </submittedName>
</protein>
<dbReference type="RefSeq" id="WP_041495305.1">
    <property type="nucleotide sequence ID" value="NZ_AP014548.1"/>
</dbReference>
<evidence type="ECO:0000256" key="2">
    <source>
        <dbReference type="ARBA" id="ARBA00022448"/>
    </source>
</evidence>
<dbReference type="InterPro" id="IPR028325">
    <property type="entry name" value="VG_K_chnl"/>
</dbReference>
<evidence type="ECO:0000256" key="10">
    <source>
        <dbReference type="ARBA" id="ARBA00023136"/>
    </source>
</evidence>
<dbReference type="PRINTS" id="PR00169">
    <property type="entry name" value="KCHANNEL"/>
</dbReference>
<evidence type="ECO:0000256" key="3">
    <source>
        <dbReference type="ARBA" id="ARBA00022538"/>
    </source>
</evidence>
<dbReference type="GO" id="GO:0005249">
    <property type="term" value="F:voltage-gated potassium channel activity"/>
    <property type="evidence" value="ECO:0007669"/>
    <property type="project" value="InterPro"/>
</dbReference>
<dbReference type="InterPro" id="IPR005821">
    <property type="entry name" value="Ion_trans_dom"/>
</dbReference>
<feature type="transmembrane region" description="Helical" evidence="12">
    <location>
        <begin position="43"/>
        <end position="62"/>
    </location>
</feature>